<keyword evidence="3" id="KW-1185">Reference proteome</keyword>
<feature type="transmembrane region" description="Helical" evidence="1">
    <location>
        <begin position="18"/>
        <end position="40"/>
    </location>
</feature>
<dbReference type="OrthoDB" id="139832at2157"/>
<gene>
    <name evidence="2" type="ordered locus">Metho_1853</name>
</gene>
<proteinExistence type="predicted"/>
<keyword evidence="1" id="KW-1133">Transmembrane helix</keyword>
<accession>L0L0W6</accession>
<dbReference type="AlphaFoldDB" id="L0L0W6"/>
<dbReference type="RefSeq" id="WP_015325198.1">
    <property type="nucleotide sequence ID" value="NC_019977.1"/>
</dbReference>
<reference evidence="3" key="1">
    <citation type="submission" date="2012-02" db="EMBL/GenBank/DDBJ databases">
        <title>Complete sequence of chromosome of Methanomethylovorans hollandica DSM 15978.</title>
        <authorList>
            <person name="Lucas S."/>
            <person name="Copeland A."/>
            <person name="Lapidus A."/>
            <person name="Glavina del Rio T."/>
            <person name="Dalin E."/>
            <person name="Tice H."/>
            <person name="Bruce D."/>
            <person name="Goodwin L."/>
            <person name="Pitluck S."/>
            <person name="Peters L."/>
            <person name="Mikhailova N."/>
            <person name="Held B."/>
            <person name="Kyrpides N."/>
            <person name="Mavromatis K."/>
            <person name="Ivanova N."/>
            <person name="Brettin T."/>
            <person name="Detter J.C."/>
            <person name="Han C."/>
            <person name="Larimer F."/>
            <person name="Land M."/>
            <person name="Hauser L."/>
            <person name="Markowitz V."/>
            <person name="Cheng J.-F."/>
            <person name="Hugenholtz P."/>
            <person name="Woyke T."/>
            <person name="Wu D."/>
            <person name="Spring S."/>
            <person name="Schroeder M."/>
            <person name="Brambilla E."/>
            <person name="Klenk H.-P."/>
            <person name="Eisen J.A."/>
        </authorList>
    </citation>
    <scope>NUCLEOTIDE SEQUENCE [LARGE SCALE GENOMIC DNA]</scope>
    <source>
        <strain evidence="3">DSM 15978 / NBRC 107637 / DMS1</strain>
    </source>
</reference>
<sequence>MYWFINDDRAILEPQNDIFATALLVLGFVIFACVVSKTYIAQQDSAFALENYGQASLIAQSIARSQMLQGSRQDLMSAEKLDELSGPRSDPQTLRLFFDSFSPNVHFQADISTEDGEYVWHIRRTLSASSSMRQIAASVPVTLELNPMQQVPGTLTVKLFKERWDV</sequence>
<dbReference type="KEGG" id="mhz:Metho_1853"/>
<evidence type="ECO:0000313" key="2">
    <source>
        <dbReference type="EMBL" id="AGB50033.1"/>
    </source>
</evidence>
<dbReference type="GeneID" id="14406366"/>
<evidence type="ECO:0000256" key="1">
    <source>
        <dbReference type="SAM" id="Phobius"/>
    </source>
</evidence>
<dbReference type="EMBL" id="CP003362">
    <property type="protein sequence ID" value="AGB50033.1"/>
    <property type="molecule type" value="Genomic_DNA"/>
</dbReference>
<keyword evidence="1" id="KW-0472">Membrane</keyword>
<dbReference type="STRING" id="867904.Metho_1853"/>
<protein>
    <submittedName>
        <fullName evidence="2">Uncharacterized protein</fullName>
    </submittedName>
</protein>
<dbReference type="Proteomes" id="UP000010866">
    <property type="component" value="Chromosome"/>
</dbReference>
<dbReference type="HOGENOM" id="CLU_1381410_0_0_2"/>
<evidence type="ECO:0000313" key="3">
    <source>
        <dbReference type="Proteomes" id="UP000010866"/>
    </source>
</evidence>
<keyword evidence="1" id="KW-0812">Transmembrane</keyword>
<organism evidence="2 3">
    <name type="scientific">Methanomethylovorans hollandica (strain DSM 15978 / NBRC 107637 / DMS1)</name>
    <dbReference type="NCBI Taxonomy" id="867904"/>
    <lineage>
        <taxon>Archaea</taxon>
        <taxon>Methanobacteriati</taxon>
        <taxon>Methanobacteriota</taxon>
        <taxon>Stenosarchaea group</taxon>
        <taxon>Methanomicrobia</taxon>
        <taxon>Methanosarcinales</taxon>
        <taxon>Methanosarcinaceae</taxon>
        <taxon>Methanomethylovorans</taxon>
    </lineage>
</organism>
<name>L0L0W6_METHD</name>